<reference evidence="2 3" key="1">
    <citation type="submission" date="2022-05" db="EMBL/GenBank/DDBJ databases">
        <title>Genome Sequencing of Bee-Associated Microbes.</title>
        <authorList>
            <person name="Dunlap C."/>
        </authorList>
    </citation>
    <scope>NUCLEOTIDE SEQUENCE [LARGE SCALE GENOMIC DNA]</scope>
    <source>
        <strain evidence="2 3">NRRL B-14421</strain>
    </source>
</reference>
<keyword evidence="1" id="KW-0812">Transmembrane</keyword>
<feature type="transmembrane region" description="Helical" evidence="1">
    <location>
        <begin position="63"/>
        <end position="88"/>
    </location>
</feature>
<feature type="transmembrane region" description="Helical" evidence="1">
    <location>
        <begin position="36"/>
        <end position="56"/>
    </location>
</feature>
<dbReference type="Proteomes" id="UP001527099">
    <property type="component" value="Unassembled WGS sequence"/>
</dbReference>
<feature type="transmembrane region" description="Helical" evidence="1">
    <location>
        <begin position="128"/>
        <end position="154"/>
    </location>
</feature>
<dbReference type="EMBL" id="JAMDMX010000086">
    <property type="protein sequence ID" value="MCY9696049.1"/>
    <property type="molecule type" value="Genomic_DNA"/>
</dbReference>
<organism evidence="2 3">
    <name type="scientific">Paenibacillus alginolyticus</name>
    <dbReference type="NCBI Taxonomy" id="59839"/>
    <lineage>
        <taxon>Bacteria</taxon>
        <taxon>Bacillati</taxon>
        <taxon>Bacillota</taxon>
        <taxon>Bacilli</taxon>
        <taxon>Bacillales</taxon>
        <taxon>Paenibacillaceae</taxon>
        <taxon>Paenibacillus</taxon>
    </lineage>
</organism>
<feature type="transmembrane region" description="Helical" evidence="1">
    <location>
        <begin position="160"/>
        <end position="182"/>
    </location>
</feature>
<protein>
    <submittedName>
        <fullName evidence="2">Uncharacterized protein</fullName>
    </submittedName>
</protein>
<comment type="caution">
    <text evidence="2">The sequence shown here is derived from an EMBL/GenBank/DDBJ whole genome shotgun (WGS) entry which is preliminary data.</text>
</comment>
<keyword evidence="1" id="KW-1133">Transmembrane helix</keyword>
<gene>
    <name evidence="2" type="ORF">M5X19_24530</name>
</gene>
<evidence type="ECO:0000313" key="3">
    <source>
        <dbReference type="Proteomes" id="UP001527099"/>
    </source>
</evidence>
<sequence>MGTDQTNQLEQIRKLHEKVSSTSINYWFKYSNINTWEFWIILGVFILPLIALYFLIDRKKAILIGFFGFNIHMWFHYADIFCVTNGFVTYPYKFIPLLPASVSLDTSLIPVTFLLLYQWTLNNHRNYYLYATAYSVFLSFLFKPALVTFGLFRLYKGMNYFYIFLIFLSVSFLSKWMTNLFLHIQQESQKEPTSEQKISIKKLFLKKVKAK</sequence>
<proteinExistence type="predicted"/>
<evidence type="ECO:0000313" key="2">
    <source>
        <dbReference type="EMBL" id="MCY9696049.1"/>
    </source>
</evidence>
<keyword evidence="1" id="KW-0472">Membrane</keyword>
<dbReference type="RefSeq" id="WP_064743506.1">
    <property type="nucleotide sequence ID" value="NZ_JAMDMW010000075.1"/>
</dbReference>
<evidence type="ECO:0000256" key="1">
    <source>
        <dbReference type="SAM" id="Phobius"/>
    </source>
</evidence>
<feature type="transmembrane region" description="Helical" evidence="1">
    <location>
        <begin position="94"/>
        <end position="116"/>
    </location>
</feature>
<name>A0ABT4GIL8_9BACL</name>
<keyword evidence="3" id="KW-1185">Reference proteome</keyword>
<accession>A0ABT4GIL8</accession>